<dbReference type="EC" id="2.7.4.3" evidence="3"/>
<dbReference type="GO" id="GO:0005509">
    <property type="term" value="F:calcium ion binding"/>
    <property type="evidence" value="ECO:0007669"/>
    <property type="project" value="InterPro"/>
</dbReference>
<dbReference type="InterPro" id="IPR052634">
    <property type="entry name" value="Sperm_flagellar-bone_growth"/>
</dbReference>
<evidence type="ECO:0000313" key="4">
    <source>
        <dbReference type="Proteomes" id="UP000284403"/>
    </source>
</evidence>
<dbReference type="GO" id="GO:0004017">
    <property type="term" value="F:AMP kinase activity"/>
    <property type="evidence" value="ECO:0007669"/>
    <property type="project" value="UniProtKB-EC"/>
</dbReference>
<organism evidence="3 4">
    <name type="scientific">Trypanosoma conorhini</name>
    <dbReference type="NCBI Taxonomy" id="83891"/>
    <lineage>
        <taxon>Eukaryota</taxon>
        <taxon>Discoba</taxon>
        <taxon>Euglenozoa</taxon>
        <taxon>Kinetoplastea</taxon>
        <taxon>Metakinetoplastina</taxon>
        <taxon>Trypanosomatida</taxon>
        <taxon>Trypanosomatidae</taxon>
        <taxon>Trypanosoma</taxon>
    </lineage>
</organism>
<accession>A0A3R7RV62</accession>
<dbReference type="InterPro" id="IPR011992">
    <property type="entry name" value="EF-hand-dom_pair"/>
</dbReference>
<evidence type="ECO:0000313" key="3">
    <source>
        <dbReference type="EMBL" id="RNF13665.1"/>
    </source>
</evidence>
<gene>
    <name evidence="3" type="ORF">Tco025E_06095</name>
</gene>
<reference evidence="3 4" key="1">
    <citation type="journal article" date="2018" name="BMC Genomics">
        <title>Genomic comparison of Trypanosoma conorhini and Trypanosoma rangeli to Trypanosoma cruzi strains of high and low virulence.</title>
        <authorList>
            <person name="Bradwell K.R."/>
            <person name="Koparde V.N."/>
            <person name="Matveyev A.V."/>
            <person name="Serrano M.G."/>
            <person name="Alves J.M."/>
            <person name="Parikh H."/>
            <person name="Huang B."/>
            <person name="Lee V."/>
            <person name="Espinosa-Alvarez O."/>
            <person name="Ortiz P.A."/>
            <person name="Costa-Martins A.G."/>
            <person name="Teixeira M.M."/>
            <person name="Buck G.A."/>
        </authorList>
    </citation>
    <scope>NUCLEOTIDE SEQUENCE [LARGE SCALE GENOMIC DNA]</scope>
    <source>
        <strain evidence="3 4">025E</strain>
    </source>
</reference>
<dbReference type="PROSITE" id="PS50222">
    <property type="entry name" value="EF_HAND_2"/>
    <property type="match status" value="1"/>
</dbReference>
<dbReference type="PANTHER" id="PTHR14919:SF0">
    <property type="entry name" value="SPERM FLAGELLAR PROTEIN 2"/>
    <property type="match status" value="1"/>
</dbReference>
<feature type="region of interest" description="Disordered" evidence="1">
    <location>
        <begin position="443"/>
        <end position="463"/>
    </location>
</feature>
<dbReference type="GeneID" id="40319706"/>
<dbReference type="SUPFAM" id="SSF47473">
    <property type="entry name" value="EF-hand"/>
    <property type="match status" value="1"/>
</dbReference>
<keyword evidence="3" id="KW-0808">Transferase</keyword>
<name>A0A3R7RV62_9TRYP</name>
<dbReference type="PANTHER" id="PTHR14919">
    <property type="entry name" value="KPL2-RELATED"/>
    <property type="match status" value="1"/>
</dbReference>
<sequence length="1327" mass="149477">MQEAERLVASLLAARGEEEQRRESRRRRRIDCIVAGNQERTQRCKGMLSGVLQRGVQTVSLAEGEFLGSLGDVGRWWDLISEHILEEKRECEEAVKLQNRLNSMYLTSMQRREEKEQSAVVGTDERRLRELEEWCVEEERRAREEVVGDVMDRILSAVDECIGFTEKHALEGGVWNTLLGDIALNAFIRTTNATPLTQEEHARIAFREIFHCHPFQITGEAFLYLLFAMYDTLKPGASSVNCFDLSRRPLFLIHGPKLSGKTVVSREVSAALSLLSLSDRDLTNKALEAYRNERDGLPTLLTVEDSDALPVLSAYEERNAQDEEVAYHSESHLEQVVDSFVRLSPWAKVGMTIEAALSRGEAVDPCLIVELMQLEMNDTTLECDGILFDGTVGGLEQLRVLQRAIPKQVHLFEGVLRDFPPCKEEVSLSSPLLHVAREMRSDVGSVKNEARPRPPKKGVDLSALPPPVLPEVTRLELTDEEKDAITYWEQHGHTYPLFSAVVHIYCRPHEIFCRFAGLRVDKETREHYHMVFNPPPPERMPYVVSLDRVKTSTAQLHRLLLNQNWRWEAMRRWLNHEAGCVENVHEVNGEGALENIIVDVRNILQEAGDKYKAGLQRYDAAMAAKKRQAYIDASIAEQEAAREAERKRLIAVYAECGAPIPPELESRPRLTPSYTMPEALPEAFMRVFSAFRTQYESAYGWLGTAVEKLANLMLEHRCAAMGAFNHFWNQPDEKQEKLDQFVASYNAVPAELLGQPSCKEELHLLVDQLREELFRTLEATAREASAKIEQITKKESFYGPWCVSVCNLGVAMVQVELERFLVSLNLAAMYFAAVVKQPCVFVELESEVILVRSTTEAAVEQTKGKEKKTQGTKKAPQPDEVVEKTLEDTFVETIGKLLTSMESLVEKFSSVAEAPTKVREGAKASSVTADDGRTVLILKRCLPFAEGELSKAQERISSIRQFFLQIQREGEAYCARMKDDMASHTREKNFSQASAVNTAIYVIRNAIEEERPLSSMHLGRDTFHTVPAAPKTTTTQAPCLPHNLQILAAAEEPKIHATLSSSRLVDIIVAFRSVAPGYAVGRTEFFHIVRPGDYAGAIVRDLGRLKTQGEVFAAFDPLDCGFIDWREFVLHLLLWCAPAPEVASDADADADADAEKNFYITECSVAQLLETRANLGLEAVTEEDFYDVPFFFDNCLADDRLEAYVRALWMTFSTPDGLLDPLPLLMFLCIDRQPIRGVQKAFYVLSQNGDGTLTPEELDFAFHVQVTNPRNMCLLDVFSPENIATLYDGEPSLAFQSISTRVIGRTMLNNTEAFHRKCFLLEEPQVG</sequence>
<dbReference type="RefSeq" id="XP_029226893.1">
    <property type="nucleotide sequence ID" value="XM_029372984.1"/>
</dbReference>
<dbReference type="Gene3D" id="3.40.50.300">
    <property type="entry name" value="P-loop containing nucleotide triphosphate hydrolases"/>
    <property type="match status" value="1"/>
</dbReference>
<proteinExistence type="predicted"/>
<dbReference type="OrthoDB" id="62528at2759"/>
<comment type="caution">
    <text evidence="3">The sequence shown here is derived from an EMBL/GenBank/DDBJ whole genome shotgun (WGS) entry which is preliminary data.</text>
</comment>
<dbReference type="InterPro" id="IPR027417">
    <property type="entry name" value="P-loop_NTPase"/>
</dbReference>
<evidence type="ECO:0000259" key="2">
    <source>
        <dbReference type="PROSITE" id="PS50222"/>
    </source>
</evidence>
<dbReference type="EMBL" id="MKKU01000395">
    <property type="protein sequence ID" value="RNF13665.1"/>
    <property type="molecule type" value="Genomic_DNA"/>
</dbReference>
<dbReference type="Proteomes" id="UP000284403">
    <property type="component" value="Unassembled WGS sequence"/>
</dbReference>
<feature type="region of interest" description="Disordered" evidence="1">
    <location>
        <begin position="860"/>
        <end position="879"/>
    </location>
</feature>
<keyword evidence="4" id="KW-1185">Reference proteome</keyword>
<feature type="domain" description="EF-hand" evidence="2">
    <location>
        <begin position="1233"/>
        <end position="1268"/>
    </location>
</feature>
<dbReference type="InterPro" id="IPR002048">
    <property type="entry name" value="EF_hand_dom"/>
</dbReference>
<evidence type="ECO:0000256" key="1">
    <source>
        <dbReference type="SAM" id="MobiDB-lite"/>
    </source>
</evidence>
<protein>
    <submittedName>
        <fullName evidence="3">Cpc1/kpl2</fullName>
        <ecNumber evidence="3">2.7.4.3</ecNumber>
    </submittedName>
</protein>